<keyword evidence="7 8" id="KW-0472">Membrane</keyword>
<feature type="transmembrane region" description="Helical" evidence="8">
    <location>
        <begin position="390"/>
        <end position="415"/>
    </location>
</feature>
<name>A0ABV9FWJ9_9NOCA</name>
<feature type="transmembrane region" description="Helical" evidence="8">
    <location>
        <begin position="436"/>
        <end position="454"/>
    </location>
</feature>
<dbReference type="EMBL" id="JBHSFO010000015">
    <property type="protein sequence ID" value="MFC4606177.1"/>
    <property type="molecule type" value="Genomic_DNA"/>
</dbReference>
<feature type="transmembrane region" description="Helical" evidence="8">
    <location>
        <begin position="252"/>
        <end position="274"/>
    </location>
</feature>
<dbReference type="Gene3D" id="1.20.1250.20">
    <property type="entry name" value="MFS general substrate transporter like domains"/>
    <property type="match status" value="1"/>
</dbReference>
<dbReference type="PANTHER" id="PTHR42718">
    <property type="entry name" value="MAJOR FACILITATOR SUPERFAMILY MULTIDRUG TRANSPORTER MFSC"/>
    <property type="match status" value="1"/>
</dbReference>
<dbReference type="PANTHER" id="PTHR42718:SF9">
    <property type="entry name" value="MAJOR FACILITATOR SUPERFAMILY MULTIDRUG TRANSPORTER MFSC"/>
    <property type="match status" value="1"/>
</dbReference>
<reference evidence="11" key="1">
    <citation type="journal article" date="2019" name="Int. J. Syst. Evol. Microbiol.">
        <title>The Global Catalogue of Microorganisms (GCM) 10K type strain sequencing project: providing services to taxonomists for standard genome sequencing and annotation.</title>
        <authorList>
            <consortium name="The Broad Institute Genomics Platform"/>
            <consortium name="The Broad Institute Genome Sequencing Center for Infectious Disease"/>
            <person name="Wu L."/>
            <person name="Ma J."/>
        </authorList>
    </citation>
    <scope>NUCLEOTIDE SEQUENCE [LARGE SCALE GENOMIC DNA]</scope>
    <source>
        <strain evidence="11">CCUG 54520</strain>
    </source>
</reference>
<comment type="caution">
    <text evidence="10">The sequence shown here is derived from an EMBL/GenBank/DDBJ whole genome shotgun (WGS) entry which is preliminary data.</text>
</comment>
<evidence type="ECO:0000256" key="6">
    <source>
        <dbReference type="ARBA" id="ARBA00022989"/>
    </source>
</evidence>
<comment type="similarity">
    <text evidence="2">Belongs to the major facilitator superfamily. EmrB family.</text>
</comment>
<keyword evidence="4" id="KW-1003">Cell membrane</keyword>
<dbReference type="RefSeq" id="WP_378419902.1">
    <property type="nucleotide sequence ID" value="NZ_JBHSFO010000015.1"/>
</dbReference>
<proteinExistence type="inferred from homology"/>
<feature type="transmembrane region" description="Helical" evidence="8">
    <location>
        <begin position="119"/>
        <end position="137"/>
    </location>
</feature>
<gene>
    <name evidence="10" type="ORF">ACFO6S_20985</name>
</gene>
<dbReference type="SUPFAM" id="SSF103473">
    <property type="entry name" value="MFS general substrate transporter"/>
    <property type="match status" value="1"/>
</dbReference>
<dbReference type="InterPro" id="IPR036259">
    <property type="entry name" value="MFS_trans_sf"/>
</dbReference>
<dbReference type="PROSITE" id="PS50850">
    <property type="entry name" value="MFS"/>
    <property type="match status" value="1"/>
</dbReference>
<evidence type="ECO:0000256" key="1">
    <source>
        <dbReference type="ARBA" id="ARBA00004651"/>
    </source>
</evidence>
<keyword evidence="11" id="KW-1185">Reference proteome</keyword>
<feature type="domain" description="Major facilitator superfamily (MFS) profile" evidence="9">
    <location>
        <begin position="21"/>
        <end position="544"/>
    </location>
</feature>
<feature type="transmembrane region" description="Helical" evidence="8">
    <location>
        <begin position="144"/>
        <end position="167"/>
    </location>
</feature>
<evidence type="ECO:0000259" key="9">
    <source>
        <dbReference type="PROSITE" id="PS50850"/>
    </source>
</evidence>
<dbReference type="Proteomes" id="UP001595914">
    <property type="component" value="Unassembled WGS sequence"/>
</dbReference>
<feature type="transmembrane region" description="Helical" evidence="8">
    <location>
        <begin position="207"/>
        <end position="227"/>
    </location>
</feature>
<evidence type="ECO:0000256" key="3">
    <source>
        <dbReference type="ARBA" id="ARBA00022448"/>
    </source>
</evidence>
<feature type="transmembrane region" description="Helical" evidence="8">
    <location>
        <begin position="88"/>
        <end position="113"/>
    </location>
</feature>
<feature type="transmembrane region" description="Helical" evidence="8">
    <location>
        <begin position="20"/>
        <end position="47"/>
    </location>
</feature>
<evidence type="ECO:0000256" key="5">
    <source>
        <dbReference type="ARBA" id="ARBA00022692"/>
    </source>
</evidence>
<sequence length="554" mass="56781">MSTDPTEIDTEPRADRRAWIGLGVLAAGLSMIVVDGTIVGVALPVIITDLNMDLTDAQWVNSVYSVVFAALLLTAGRLGDRLGRRRMFILGVVLFMVGSLMAAAAGTASALIVARVVQGVGGAFVLPTTLSSVNATFKGKDRIVAFAVWGAVISGMAAVGPLLGGWLTTYFTWPWIFIVNIPIGIAVIVGALFAVRETQAKITEPGLDVDGLLLSAIGFGGVIFALIEGQSLGWWKPIAPFSVFGIEWPQDAPVSVVPVVGAIGVLSLVLFVVWERHRARGSHRSAILDLSLFSVPTFTWGNLTALTVAIGEFGLLLVLPLFLVNALGLTTMGAGLVLAAMALGAFASGAAARHVAAAFGAPKTVILGLALEAVGVAVVALFISSTVSPWLLAVLLAVYGAGLGLASAQLTGTVLADIPTEKSGQGSATQSTVRQLGAALGSAILGAVLSISLAQNLTDRLEPVAAVPPPVQEQLVTATRDSAGGTISGLREQGDEGKLGPTGPEVTTALAEGFGDSTRTALFVASGFLALGLASATALNARSRRDELAPKPVS</sequence>
<evidence type="ECO:0000313" key="11">
    <source>
        <dbReference type="Proteomes" id="UP001595914"/>
    </source>
</evidence>
<dbReference type="InterPro" id="IPR004638">
    <property type="entry name" value="EmrB-like"/>
</dbReference>
<keyword evidence="5 8" id="KW-0812">Transmembrane</keyword>
<evidence type="ECO:0000256" key="4">
    <source>
        <dbReference type="ARBA" id="ARBA00022475"/>
    </source>
</evidence>
<evidence type="ECO:0000256" key="7">
    <source>
        <dbReference type="ARBA" id="ARBA00023136"/>
    </source>
</evidence>
<keyword evidence="6 8" id="KW-1133">Transmembrane helix</keyword>
<protein>
    <submittedName>
        <fullName evidence="10">DHA2 family efflux MFS transporter permease subunit</fullName>
    </submittedName>
</protein>
<dbReference type="NCBIfam" id="TIGR00711">
    <property type="entry name" value="efflux_EmrB"/>
    <property type="match status" value="1"/>
</dbReference>
<dbReference type="InterPro" id="IPR020846">
    <property type="entry name" value="MFS_dom"/>
</dbReference>
<accession>A0ABV9FWJ9</accession>
<evidence type="ECO:0000256" key="8">
    <source>
        <dbReference type="SAM" id="Phobius"/>
    </source>
</evidence>
<evidence type="ECO:0000313" key="10">
    <source>
        <dbReference type="EMBL" id="MFC4606177.1"/>
    </source>
</evidence>
<dbReference type="Gene3D" id="1.20.1720.10">
    <property type="entry name" value="Multidrug resistance protein D"/>
    <property type="match status" value="1"/>
</dbReference>
<feature type="transmembrane region" description="Helical" evidence="8">
    <location>
        <begin position="520"/>
        <end position="541"/>
    </location>
</feature>
<evidence type="ECO:0000256" key="2">
    <source>
        <dbReference type="ARBA" id="ARBA00008537"/>
    </source>
</evidence>
<organism evidence="10 11">
    <name type="scientific">Rhodococcus kronopolitis</name>
    <dbReference type="NCBI Taxonomy" id="1460226"/>
    <lineage>
        <taxon>Bacteria</taxon>
        <taxon>Bacillati</taxon>
        <taxon>Actinomycetota</taxon>
        <taxon>Actinomycetes</taxon>
        <taxon>Mycobacteriales</taxon>
        <taxon>Nocardiaceae</taxon>
        <taxon>Rhodococcus</taxon>
    </lineage>
</organism>
<feature type="transmembrane region" description="Helical" evidence="8">
    <location>
        <begin position="322"/>
        <end position="352"/>
    </location>
</feature>
<dbReference type="InterPro" id="IPR011701">
    <property type="entry name" value="MFS"/>
</dbReference>
<keyword evidence="3" id="KW-0813">Transport</keyword>
<feature type="transmembrane region" description="Helical" evidence="8">
    <location>
        <begin position="364"/>
        <end position="384"/>
    </location>
</feature>
<feature type="transmembrane region" description="Helical" evidence="8">
    <location>
        <begin position="173"/>
        <end position="195"/>
    </location>
</feature>
<feature type="transmembrane region" description="Helical" evidence="8">
    <location>
        <begin position="59"/>
        <end position="76"/>
    </location>
</feature>
<dbReference type="Pfam" id="PF07690">
    <property type="entry name" value="MFS_1"/>
    <property type="match status" value="1"/>
</dbReference>
<dbReference type="CDD" id="cd17321">
    <property type="entry name" value="MFS_MMR_MDR_like"/>
    <property type="match status" value="1"/>
</dbReference>
<comment type="subcellular location">
    <subcellularLocation>
        <location evidence="1">Cell membrane</location>
        <topology evidence="1">Multi-pass membrane protein</topology>
    </subcellularLocation>
</comment>